<name>A0A941EU09_9ACTN</name>
<protein>
    <submittedName>
        <fullName evidence="1">Uncharacterized protein</fullName>
    </submittedName>
</protein>
<dbReference type="Proteomes" id="UP000675781">
    <property type="component" value="Unassembled WGS sequence"/>
</dbReference>
<comment type="caution">
    <text evidence="1">The sequence shown here is derived from an EMBL/GenBank/DDBJ whole genome shotgun (WGS) entry which is preliminary data.</text>
</comment>
<keyword evidence="2" id="KW-1185">Reference proteome</keyword>
<evidence type="ECO:0000313" key="2">
    <source>
        <dbReference type="Proteomes" id="UP000675781"/>
    </source>
</evidence>
<organism evidence="1 2">
    <name type="scientific">Actinospica durhamensis</name>
    <dbReference type="NCBI Taxonomy" id="1508375"/>
    <lineage>
        <taxon>Bacteria</taxon>
        <taxon>Bacillati</taxon>
        <taxon>Actinomycetota</taxon>
        <taxon>Actinomycetes</taxon>
        <taxon>Catenulisporales</taxon>
        <taxon>Actinospicaceae</taxon>
        <taxon>Actinospica</taxon>
    </lineage>
</organism>
<accession>A0A941EU09</accession>
<dbReference type="AlphaFoldDB" id="A0A941EU09"/>
<evidence type="ECO:0000313" key="1">
    <source>
        <dbReference type="EMBL" id="MBR7837286.1"/>
    </source>
</evidence>
<dbReference type="EMBL" id="JAGSOG010000193">
    <property type="protein sequence ID" value="MBR7837286.1"/>
    <property type="molecule type" value="Genomic_DNA"/>
</dbReference>
<gene>
    <name evidence="1" type="ORF">KDL01_28670</name>
</gene>
<proteinExistence type="predicted"/>
<dbReference type="RefSeq" id="WP_212531753.1">
    <property type="nucleotide sequence ID" value="NZ_JAGSOG010000193.1"/>
</dbReference>
<sequence>MDERRVLLIGKRAGVLTRLAAALRARGIAADEVRDPTGAGVDPSGGHRVVAFGRAVKPADRDRLRRTLGAADPEVVFVDGYAPIVELLVAQCEQALDRRPLGRRAIVDASVRGGIVDLELRGPCRLRITSYRLDGLYRTHTRELFDRAVRAGTHSAALDPRAARSRHAFVVIRADDETVALAAG</sequence>
<reference evidence="1" key="1">
    <citation type="submission" date="2021-04" db="EMBL/GenBank/DDBJ databases">
        <title>Genome based classification of Actinospica acidithermotolerans sp. nov., an actinobacterium isolated from an Indonesian hot spring.</title>
        <authorList>
            <person name="Kusuma A.B."/>
            <person name="Putra K.E."/>
            <person name="Nafisah S."/>
            <person name="Loh J."/>
            <person name="Nouioui I."/>
            <person name="Goodfellow M."/>
        </authorList>
    </citation>
    <scope>NUCLEOTIDE SEQUENCE</scope>
    <source>
        <strain evidence="1">CSCA 57</strain>
    </source>
</reference>